<dbReference type="Proteomes" id="UP000233742">
    <property type="component" value="Chromosome"/>
</dbReference>
<dbReference type="KEGG" id="paro:CUV01_08655"/>
<keyword evidence="3" id="KW-1185">Reference proteome</keyword>
<feature type="chain" id="PRO_5014894783" evidence="1">
    <location>
        <begin position="20"/>
        <end position="115"/>
    </location>
</feature>
<evidence type="ECO:0000313" key="3">
    <source>
        <dbReference type="Proteomes" id="UP000233742"/>
    </source>
</evidence>
<dbReference type="AlphaFoldDB" id="A0A2K9EZB8"/>
<sequence length="115" mass="12518">MTKFVVALMFCLFAVGAQAQTCTAVKFNPGESGAYVQGNLPPESLDCYTLAVRPGQNVFIEVVVGGENVAITVVDVADARRRFDFAAPSSSVEFRVFQMFRSARAEDYAILVQVE</sequence>
<dbReference type="OrthoDB" id="7866630at2"/>
<proteinExistence type="predicted"/>
<name>A0A2K9EZB8_9RHOB</name>
<keyword evidence="1" id="KW-0732">Signal</keyword>
<gene>
    <name evidence="2" type="ORF">CUV01_08655</name>
</gene>
<reference evidence="2 3" key="1">
    <citation type="submission" date="2017-12" db="EMBL/GenBank/DDBJ databases">
        <authorList>
            <person name="Hurst M.R.H."/>
        </authorList>
    </citation>
    <scope>NUCLEOTIDE SEQUENCE [LARGE SCALE GENOMIC DNA]</scope>
    <source>
        <strain evidence="2 3">BM15</strain>
    </source>
</reference>
<feature type="signal peptide" evidence="1">
    <location>
        <begin position="1"/>
        <end position="19"/>
    </location>
</feature>
<dbReference type="Gene3D" id="2.60.120.380">
    <property type="match status" value="1"/>
</dbReference>
<evidence type="ECO:0000313" key="2">
    <source>
        <dbReference type="EMBL" id="AUH33452.1"/>
    </source>
</evidence>
<accession>A0A2K9EZB8</accession>
<organism evidence="2 3">
    <name type="scientific">Paracoccus tegillarcae</name>
    <dbReference type="NCBI Taxonomy" id="1529068"/>
    <lineage>
        <taxon>Bacteria</taxon>
        <taxon>Pseudomonadati</taxon>
        <taxon>Pseudomonadota</taxon>
        <taxon>Alphaproteobacteria</taxon>
        <taxon>Rhodobacterales</taxon>
        <taxon>Paracoccaceae</taxon>
        <taxon>Paracoccus</taxon>
    </lineage>
</organism>
<dbReference type="RefSeq" id="WP_101460121.1">
    <property type="nucleotide sequence ID" value="NZ_CP025408.1"/>
</dbReference>
<evidence type="ECO:0000256" key="1">
    <source>
        <dbReference type="SAM" id="SignalP"/>
    </source>
</evidence>
<protein>
    <submittedName>
        <fullName evidence="2">Uncharacterized protein</fullName>
    </submittedName>
</protein>
<dbReference type="EMBL" id="CP025408">
    <property type="protein sequence ID" value="AUH33452.1"/>
    <property type="molecule type" value="Genomic_DNA"/>
</dbReference>